<dbReference type="PANTHER" id="PTHR46929:SF23">
    <property type="entry name" value="L10-INTERACTING MYB DOMAIN-CONTAINING PROTEIN-LIKE"/>
    <property type="match status" value="1"/>
</dbReference>
<evidence type="ECO:0000259" key="2">
    <source>
        <dbReference type="Pfam" id="PF12776"/>
    </source>
</evidence>
<dbReference type="AlphaFoldDB" id="A0AB40C3A1"/>
<accession>A0AB40C3A1</accession>
<dbReference type="Pfam" id="PF12776">
    <property type="entry name" value="Myb_DNA-bind_3"/>
    <property type="match status" value="1"/>
</dbReference>
<proteinExistence type="predicted"/>
<protein>
    <submittedName>
        <fullName evidence="4">Uncharacterized protein LOC120271639</fullName>
    </submittedName>
</protein>
<reference evidence="4" key="1">
    <citation type="submission" date="2025-08" db="UniProtKB">
        <authorList>
            <consortium name="RefSeq"/>
        </authorList>
    </citation>
    <scope>IDENTIFICATION</scope>
</reference>
<dbReference type="RefSeq" id="XP_039134245.1">
    <property type="nucleotide sequence ID" value="XM_039278311.1"/>
</dbReference>
<keyword evidence="3" id="KW-1185">Reference proteome</keyword>
<name>A0AB40C3A1_DIOCR</name>
<dbReference type="PANTHER" id="PTHR46929">
    <property type="entry name" value="EXPRESSED PROTEIN"/>
    <property type="match status" value="1"/>
</dbReference>
<evidence type="ECO:0000313" key="4">
    <source>
        <dbReference type="RefSeq" id="XP_039134245.1"/>
    </source>
</evidence>
<dbReference type="Proteomes" id="UP001515500">
    <property type="component" value="Chromosome 11"/>
</dbReference>
<gene>
    <name evidence="4" type="primary">LOC120271639</name>
</gene>
<dbReference type="InterPro" id="IPR024752">
    <property type="entry name" value="Myb/SANT-like_dom"/>
</dbReference>
<evidence type="ECO:0000256" key="1">
    <source>
        <dbReference type="SAM" id="MobiDB-lite"/>
    </source>
</evidence>
<dbReference type="GeneID" id="120271639"/>
<evidence type="ECO:0000313" key="3">
    <source>
        <dbReference type="Proteomes" id="UP001515500"/>
    </source>
</evidence>
<organism evidence="3 4">
    <name type="scientific">Dioscorea cayennensis subsp. rotundata</name>
    <name type="common">White Guinea yam</name>
    <name type="synonym">Dioscorea rotundata</name>
    <dbReference type="NCBI Taxonomy" id="55577"/>
    <lineage>
        <taxon>Eukaryota</taxon>
        <taxon>Viridiplantae</taxon>
        <taxon>Streptophyta</taxon>
        <taxon>Embryophyta</taxon>
        <taxon>Tracheophyta</taxon>
        <taxon>Spermatophyta</taxon>
        <taxon>Magnoliopsida</taxon>
        <taxon>Liliopsida</taxon>
        <taxon>Dioscoreales</taxon>
        <taxon>Dioscoreaceae</taxon>
        <taxon>Dioscorea</taxon>
    </lineage>
</organism>
<sequence length="198" mass="22194">MERKAMECPDGSRMNNTEGAQDMARSGLKVDKSFKHQAFVEAANVMNSRFLTACMDADNVENHMCTLKQKYQDIKKHLNLSGVGWNDTEKKLVLEDETYRTYAEGQPKTMEYLNKPIPIFDNLCLVAGDDHATGDYARTIFDEFGGTPSENESAPPSNALLDCEPMDTGNQRHEALRSSRSKIIARLPVEQGPMVKMV</sequence>
<feature type="region of interest" description="Disordered" evidence="1">
    <location>
        <begin position="1"/>
        <end position="24"/>
    </location>
</feature>
<feature type="domain" description="Myb/SANT-like" evidence="2">
    <location>
        <begin position="24"/>
        <end position="102"/>
    </location>
</feature>